<keyword evidence="6" id="KW-0010">Activator</keyword>
<dbReference type="OrthoDB" id="9770562at2"/>
<dbReference type="RefSeq" id="WP_095349804.1">
    <property type="nucleotide sequence ID" value="NZ_JBDNMF010000019.1"/>
</dbReference>
<dbReference type="InterPro" id="IPR009057">
    <property type="entry name" value="Homeodomain-like_sf"/>
</dbReference>
<dbReference type="InterPro" id="IPR025944">
    <property type="entry name" value="Sigma_54_int_dom_CS"/>
</dbReference>
<dbReference type="PROSITE" id="PS00688">
    <property type="entry name" value="SIGMA54_INTERACT_3"/>
    <property type="match status" value="1"/>
</dbReference>
<dbReference type="Gene3D" id="1.10.8.60">
    <property type="match status" value="1"/>
</dbReference>
<dbReference type="EMBL" id="NCXK01000009">
    <property type="protein sequence ID" value="PAK77980.1"/>
    <property type="molecule type" value="Genomic_DNA"/>
</dbReference>
<dbReference type="GO" id="GO:0006355">
    <property type="term" value="P:regulation of DNA-templated transcription"/>
    <property type="evidence" value="ECO:0007669"/>
    <property type="project" value="InterPro"/>
</dbReference>
<dbReference type="SMART" id="SM00448">
    <property type="entry name" value="REC"/>
    <property type="match status" value="1"/>
</dbReference>
<dbReference type="CDD" id="cd17596">
    <property type="entry name" value="REC_HupR"/>
    <property type="match status" value="1"/>
</dbReference>
<dbReference type="InterPro" id="IPR002078">
    <property type="entry name" value="Sigma_54_int"/>
</dbReference>
<keyword evidence="5" id="KW-0238">DNA-binding</keyword>
<keyword evidence="7" id="KW-0804">Transcription</keyword>
<evidence type="ECO:0000256" key="6">
    <source>
        <dbReference type="ARBA" id="ARBA00023159"/>
    </source>
</evidence>
<evidence type="ECO:0000313" key="12">
    <source>
        <dbReference type="Proteomes" id="UP000216151"/>
    </source>
</evidence>
<evidence type="ECO:0000256" key="8">
    <source>
        <dbReference type="PROSITE-ProRule" id="PRU00169"/>
    </source>
</evidence>
<keyword evidence="12" id="KW-1185">Reference proteome</keyword>
<feature type="modified residue" description="4-aspartylphosphate" evidence="8">
    <location>
        <position position="54"/>
    </location>
</feature>
<dbReference type="InterPro" id="IPR025662">
    <property type="entry name" value="Sigma_54_int_dom_ATP-bd_1"/>
</dbReference>
<evidence type="ECO:0000256" key="4">
    <source>
        <dbReference type="ARBA" id="ARBA00023015"/>
    </source>
</evidence>
<dbReference type="InterPro" id="IPR003593">
    <property type="entry name" value="AAA+_ATPase"/>
</dbReference>
<dbReference type="Gene3D" id="1.10.10.60">
    <property type="entry name" value="Homeodomain-like"/>
    <property type="match status" value="1"/>
</dbReference>
<dbReference type="Gene3D" id="3.40.50.300">
    <property type="entry name" value="P-loop containing nucleotide triphosphate hydrolases"/>
    <property type="match status" value="1"/>
</dbReference>
<dbReference type="PROSITE" id="PS50110">
    <property type="entry name" value="RESPONSE_REGULATORY"/>
    <property type="match status" value="1"/>
</dbReference>
<dbReference type="CDD" id="cd00009">
    <property type="entry name" value="AAA"/>
    <property type="match status" value="1"/>
</dbReference>
<evidence type="ECO:0000256" key="2">
    <source>
        <dbReference type="ARBA" id="ARBA00022840"/>
    </source>
</evidence>
<feature type="domain" description="Response regulatory" evidence="10">
    <location>
        <begin position="6"/>
        <end position="120"/>
    </location>
</feature>
<dbReference type="InterPro" id="IPR002197">
    <property type="entry name" value="HTH_Fis"/>
</dbReference>
<evidence type="ECO:0000256" key="5">
    <source>
        <dbReference type="ARBA" id="ARBA00023125"/>
    </source>
</evidence>
<keyword evidence="2" id="KW-0067">ATP-binding</keyword>
<keyword evidence="3" id="KW-0902">Two-component regulatory system</keyword>
<dbReference type="Pfam" id="PF25601">
    <property type="entry name" value="AAA_lid_14"/>
    <property type="match status" value="1"/>
</dbReference>
<dbReference type="Pfam" id="PF02954">
    <property type="entry name" value="HTH_8"/>
    <property type="match status" value="1"/>
</dbReference>
<dbReference type="InterPro" id="IPR025943">
    <property type="entry name" value="Sigma_54_int_dom_ATP-bd_2"/>
</dbReference>
<dbReference type="GO" id="GO:0000160">
    <property type="term" value="P:phosphorelay signal transduction system"/>
    <property type="evidence" value="ECO:0007669"/>
    <property type="project" value="UniProtKB-KW"/>
</dbReference>
<keyword evidence="4" id="KW-0805">Transcription regulation</keyword>
<accession>A0A269XXN8</accession>
<keyword evidence="8" id="KW-0597">Phosphoprotein</keyword>
<dbReference type="InterPro" id="IPR011006">
    <property type="entry name" value="CheY-like_superfamily"/>
</dbReference>
<dbReference type="InterPro" id="IPR027417">
    <property type="entry name" value="P-loop_NTPase"/>
</dbReference>
<name>A0A269XXN8_9PROT</name>
<evidence type="ECO:0000256" key="7">
    <source>
        <dbReference type="ARBA" id="ARBA00023163"/>
    </source>
</evidence>
<dbReference type="PRINTS" id="PR01590">
    <property type="entry name" value="HTHFIS"/>
</dbReference>
<dbReference type="Proteomes" id="UP000216151">
    <property type="component" value="Unassembled WGS sequence"/>
</dbReference>
<dbReference type="PANTHER" id="PTHR32071">
    <property type="entry name" value="TRANSCRIPTIONAL REGULATORY PROTEIN"/>
    <property type="match status" value="1"/>
</dbReference>
<evidence type="ECO:0000256" key="3">
    <source>
        <dbReference type="ARBA" id="ARBA00023012"/>
    </source>
</evidence>
<evidence type="ECO:0000256" key="1">
    <source>
        <dbReference type="ARBA" id="ARBA00022741"/>
    </source>
</evidence>
<protein>
    <submittedName>
        <fullName evidence="11">Sigma-54-dependent Fis family transcriptional regulator</fullName>
    </submittedName>
</protein>
<dbReference type="GO" id="GO:0043565">
    <property type="term" value="F:sequence-specific DNA binding"/>
    <property type="evidence" value="ECO:0007669"/>
    <property type="project" value="InterPro"/>
</dbReference>
<evidence type="ECO:0000259" key="10">
    <source>
        <dbReference type="PROSITE" id="PS50110"/>
    </source>
</evidence>
<comment type="caution">
    <text evidence="11">The sequence shown here is derived from an EMBL/GenBank/DDBJ whole genome shotgun (WGS) entry which is preliminary data.</text>
</comment>
<dbReference type="Pfam" id="PF00072">
    <property type="entry name" value="Response_reg"/>
    <property type="match status" value="1"/>
</dbReference>
<evidence type="ECO:0000259" key="9">
    <source>
        <dbReference type="PROSITE" id="PS50045"/>
    </source>
</evidence>
<dbReference type="SUPFAM" id="SSF46689">
    <property type="entry name" value="Homeodomain-like"/>
    <property type="match status" value="1"/>
</dbReference>
<dbReference type="AlphaFoldDB" id="A0A269XXN8"/>
<dbReference type="SUPFAM" id="SSF52540">
    <property type="entry name" value="P-loop containing nucleoside triphosphate hydrolases"/>
    <property type="match status" value="1"/>
</dbReference>
<evidence type="ECO:0000313" key="11">
    <source>
        <dbReference type="EMBL" id="PAK77980.1"/>
    </source>
</evidence>
<dbReference type="FunFam" id="3.40.50.300:FF:000006">
    <property type="entry name" value="DNA-binding transcriptional regulator NtrC"/>
    <property type="match status" value="1"/>
</dbReference>
<proteinExistence type="predicted"/>
<feature type="domain" description="Sigma-54 factor interaction" evidence="9">
    <location>
        <begin position="164"/>
        <end position="393"/>
    </location>
</feature>
<sequence length="495" mass="54839">MVAPACILVVDDEPRSVEVIARILREDFEVLSATSVEQARALLENNWVHAIFCDQRMPGMSGVEFLAEVRARWPDIVRMIVTGYTEPDDMIDAINQAGIYQYITKPWHPDQLLLAARNATQLFTMQREYERLSLELRLAPPVVEGRLRQQRERVAGSYHFDSIIRSPASPMCDVCRQAAKTAVFDIPVLIEGETGTGKELLARAVHYASQRSAGAFVAVNCGAIPDDLLESELFGHRKGAFTGAHANRRGLVEEADGGTLFLDEIGDISPAFQVKILRFLQEGEFRPLGTNETTRVDVRVLAATHRDLRAEVRAGRFREDLYFRLTGMVLSIPPLRSRPADIHVLAQHLLDAACARHGRHVRGFAPGVMDVLVRYAWPGNVRELQNEILRMLVLAESDCLGLDLLSPMLMGVGPVTVTPQAPLAAEPTVHDSGTLQERMDALEADVLMETIARCGWNKSLTARELGLSRVGLRAKLERYGIVPDAGKQSLQKGNS</sequence>
<keyword evidence="1" id="KW-0547">Nucleotide-binding</keyword>
<dbReference type="PROSITE" id="PS00676">
    <property type="entry name" value="SIGMA54_INTERACT_2"/>
    <property type="match status" value="1"/>
</dbReference>
<reference evidence="11 12" key="1">
    <citation type="submission" date="2017-04" db="EMBL/GenBank/DDBJ databases">
        <title>Kefir bacterial isolates.</title>
        <authorList>
            <person name="Kim Y."/>
            <person name="Blasche S."/>
            <person name="Patil K.R."/>
        </authorList>
    </citation>
    <scope>NUCLEOTIDE SEQUENCE [LARGE SCALE GENOMIC DNA]</scope>
    <source>
        <strain evidence="11 12">KR</strain>
    </source>
</reference>
<gene>
    <name evidence="11" type="ORF">B8X00_08305</name>
</gene>
<dbReference type="PROSITE" id="PS00675">
    <property type="entry name" value="SIGMA54_INTERACT_1"/>
    <property type="match status" value="1"/>
</dbReference>
<dbReference type="SUPFAM" id="SSF52172">
    <property type="entry name" value="CheY-like"/>
    <property type="match status" value="1"/>
</dbReference>
<dbReference type="PROSITE" id="PS50045">
    <property type="entry name" value="SIGMA54_INTERACT_4"/>
    <property type="match status" value="1"/>
</dbReference>
<dbReference type="SMART" id="SM00382">
    <property type="entry name" value="AAA"/>
    <property type="match status" value="1"/>
</dbReference>
<dbReference type="Pfam" id="PF00158">
    <property type="entry name" value="Sigma54_activat"/>
    <property type="match status" value="1"/>
</dbReference>
<dbReference type="InterPro" id="IPR001789">
    <property type="entry name" value="Sig_transdc_resp-reg_receiver"/>
</dbReference>
<dbReference type="InterPro" id="IPR058031">
    <property type="entry name" value="AAA_lid_NorR"/>
</dbReference>
<dbReference type="GO" id="GO:0005524">
    <property type="term" value="F:ATP binding"/>
    <property type="evidence" value="ECO:0007669"/>
    <property type="project" value="UniProtKB-KW"/>
</dbReference>
<dbReference type="PANTHER" id="PTHR32071:SF117">
    <property type="entry name" value="PTS-DEPENDENT DIHYDROXYACETONE KINASE OPERON REGULATORY PROTEIN-RELATED"/>
    <property type="match status" value="1"/>
</dbReference>
<organism evidence="11 12">
    <name type="scientific">Acetobacter fabarum</name>
    <dbReference type="NCBI Taxonomy" id="483199"/>
    <lineage>
        <taxon>Bacteria</taxon>
        <taxon>Pseudomonadati</taxon>
        <taxon>Pseudomonadota</taxon>
        <taxon>Alphaproteobacteria</taxon>
        <taxon>Acetobacterales</taxon>
        <taxon>Acetobacteraceae</taxon>
        <taxon>Acetobacter</taxon>
    </lineage>
</organism>
<dbReference type="Gene3D" id="3.40.50.2300">
    <property type="match status" value="1"/>
</dbReference>